<organism evidence="1 2">
    <name type="scientific">Pantoea rodasii</name>
    <dbReference type="NCBI Taxonomy" id="1076549"/>
    <lineage>
        <taxon>Bacteria</taxon>
        <taxon>Pseudomonadati</taxon>
        <taxon>Pseudomonadota</taxon>
        <taxon>Gammaproteobacteria</taxon>
        <taxon>Enterobacterales</taxon>
        <taxon>Erwiniaceae</taxon>
        <taxon>Pantoea</taxon>
    </lineage>
</organism>
<evidence type="ECO:0000313" key="2">
    <source>
        <dbReference type="Proteomes" id="UP000232062"/>
    </source>
</evidence>
<sequence>MTSSMKEGIAAVKRGGDNTTMNLWAEVCEVALTSLKGGIRAHQIKELRKKSPQLKSCYS</sequence>
<dbReference type="Proteomes" id="UP000232062">
    <property type="component" value="Unassembled WGS sequence"/>
</dbReference>
<dbReference type="AlphaFoldDB" id="A0A2M9WGR5"/>
<accession>A0A2M9WGR5</accession>
<protein>
    <submittedName>
        <fullName evidence="1">Uncharacterized protein</fullName>
    </submittedName>
</protein>
<evidence type="ECO:0000313" key="1">
    <source>
        <dbReference type="EMBL" id="PJZ06638.1"/>
    </source>
</evidence>
<comment type="caution">
    <text evidence="1">The sequence shown here is derived from an EMBL/GenBank/DDBJ whole genome shotgun (WGS) entry which is preliminary data.</text>
</comment>
<keyword evidence="2" id="KW-1185">Reference proteome</keyword>
<proteinExistence type="predicted"/>
<gene>
    <name evidence="1" type="ORF">PRCB_07945</name>
</gene>
<reference evidence="1 2" key="1">
    <citation type="submission" date="2017-11" db="EMBL/GenBank/DDBJ databases">
        <title>The genome sequence of Pantoea rodasii DSM 26611.</title>
        <authorList>
            <person name="Gao J."/>
            <person name="Mao X."/>
            <person name="Sun J."/>
        </authorList>
    </citation>
    <scope>NUCLEOTIDE SEQUENCE [LARGE SCALE GENOMIC DNA]</scope>
    <source>
        <strain evidence="1 2">DSM 26611</strain>
    </source>
</reference>
<dbReference type="STRING" id="1076549.HA45_14860"/>
<name>A0A2M9WGR5_9GAMM</name>
<dbReference type="EMBL" id="PIQI01000011">
    <property type="protein sequence ID" value="PJZ06638.1"/>
    <property type="molecule type" value="Genomic_DNA"/>
</dbReference>